<proteinExistence type="predicted"/>
<dbReference type="EMBL" id="LAZR01007292">
    <property type="protein sequence ID" value="KKM86193.1"/>
    <property type="molecule type" value="Genomic_DNA"/>
</dbReference>
<reference evidence="1" key="1">
    <citation type="journal article" date="2015" name="Nature">
        <title>Complex archaea that bridge the gap between prokaryotes and eukaryotes.</title>
        <authorList>
            <person name="Spang A."/>
            <person name="Saw J.H."/>
            <person name="Jorgensen S.L."/>
            <person name="Zaremba-Niedzwiedzka K."/>
            <person name="Martijn J."/>
            <person name="Lind A.E."/>
            <person name="van Eijk R."/>
            <person name="Schleper C."/>
            <person name="Guy L."/>
            <person name="Ettema T.J."/>
        </authorList>
    </citation>
    <scope>NUCLEOTIDE SEQUENCE</scope>
</reference>
<comment type="caution">
    <text evidence="1">The sequence shown here is derived from an EMBL/GenBank/DDBJ whole genome shotgun (WGS) entry which is preliminary data.</text>
</comment>
<dbReference type="AlphaFoldDB" id="A0A0F9KWP8"/>
<sequence length="158" mass="16523">MAQQSKWKRKWADHRNAVGFAAGCARLALPFYRGDRRSDAVAAIEVAEKYVAGDQIDTIGVADAAYDVAYDADDADAAATYAATAAAAYVAARAAYAAAAAAYWADKAGVDNSEIAVLYARWTVRDLGCGKVDEQTRQAAGAAIIAGDENLAKELLAG</sequence>
<evidence type="ECO:0000313" key="1">
    <source>
        <dbReference type="EMBL" id="KKM86193.1"/>
    </source>
</evidence>
<gene>
    <name evidence="1" type="ORF">LCGC14_1281340</name>
</gene>
<accession>A0A0F9KWP8</accession>
<organism evidence="1">
    <name type="scientific">marine sediment metagenome</name>
    <dbReference type="NCBI Taxonomy" id="412755"/>
    <lineage>
        <taxon>unclassified sequences</taxon>
        <taxon>metagenomes</taxon>
        <taxon>ecological metagenomes</taxon>
    </lineage>
</organism>
<protein>
    <submittedName>
        <fullName evidence="1">Uncharacterized protein</fullName>
    </submittedName>
</protein>
<name>A0A0F9KWP8_9ZZZZ</name>